<accession>A0A9P0CN22</accession>
<keyword evidence="4" id="KW-1185">Reference proteome</keyword>
<dbReference type="InterPro" id="IPR032675">
    <property type="entry name" value="LRR_dom_sf"/>
</dbReference>
<dbReference type="PANTHER" id="PTHR48051">
    <property type="match status" value="1"/>
</dbReference>
<dbReference type="Proteomes" id="UP001153636">
    <property type="component" value="Chromosome 13"/>
</dbReference>
<dbReference type="EMBL" id="OV651825">
    <property type="protein sequence ID" value="CAH1102820.1"/>
    <property type="molecule type" value="Genomic_DNA"/>
</dbReference>
<reference evidence="3" key="1">
    <citation type="submission" date="2022-01" db="EMBL/GenBank/DDBJ databases">
        <authorList>
            <person name="King R."/>
        </authorList>
    </citation>
    <scope>NUCLEOTIDE SEQUENCE</scope>
</reference>
<organism evidence="3 4">
    <name type="scientific">Psylliodes chrysocephalus</name>
    <dbReference type="NCBI Taxonomy" id="3402493"/>
    <lineage>
        <taxon>Eukaryota</taxon>
        <taxon>Metazoa</taxon>
        <taxon>Ecdysozoa</taxon>
        <taxon>Arthropoda</taxon>
        <taxon>Hexapoda</taxon>
        <taxon>Insecta</taxon>
        <taxon>Pterygota</taxon>
        <taxon>Neoptera</taxon>
        <taxon>Endopterygota</taxon>
        <taxon>Coleoptera</taxon>
        <taxon>Polyphaga</taxon>
        <taxon>Cucujiformia</taxon>
        <taxon>Chrysomeloidea</taxon>
        <taxon>Chrysomelidae</taxon>
        <taxon>Galerucinae</taxon>
        <taxon>Alticini</taxon>
        <taxon>Psylliodes</taxon>
    </lineage>
</organism>
<dbReference type="SMART" id="SM00369">
    <property type="entry name" value="LRR_TYP"/>
    <property type="match status" value="3"/>
</dbReference>
<keyword evidence="1" id="KW-0433">Leucine-rich repeat</keyword>
<evidence type="ECO:0000313" key="3">
    <source>
        <dbReference type="EMBL" id="CAH1102820.1"/>
    </source>
</evidence>
<evidence type="ECO:0000313" key="4">
    <source>
        <dbReference type="Proteomes" id="UP001153636"/>
    </source>
</evidence>
<evidence type="ECO:0000256" key="1">
    <source>
        <dbReference type="ARBA" id="ARBA00022614"/>
    </source>
</evidence>
<sequence length="411" mass="47761">MSNLDLISDHSKEKLVTVPRNVLDMVNLKMLFLEGNFLTKLPDDIFWKLPRLMWLDLRNNLLESVPTSIGFHEKLENLLLSNNSLERLPNELGTVPNLKALQVTDNPLIYPERKIIMEGTKAIKKFLKAQYDKSSKEEEDDLSDRITELDENSQIEDEFEKSFLRKVDVFPETPKTKENLTICDPEETRIKKLKKKISDDECVNPDLEVKKLLPRGAGKKDDHSIKITHKVSSAGNRIYLKSSFAKPSPKLNQSSGDKKFNNLKDGWLNELRLLLTDQERILQQERNLRAIGNWRLKRKNELPKEWHGDLAKAPYDTDPQYNRMLTREELAQTLNDFKEKGFTRPGDSSLTTPVELQTMIKHIMEQLKEMDIQCEQTNNFAEMEHAEKQIRTMMDIQKKLMSLKSLNDTTL</sequence>
<dbReference type="SUPFAM" id="SSF52058">
    <property type="entry name" value="L domain-like"/>
    <property type="match status" value="1"/>
</dbReference>
<dbReference type="InterPro" id="IPR001611">
    <property type="entry name" value="Leu-rich_rpt"/>
</dbReference>
<evidence type="ECO:0008006" key="5">
    <source>
        <dbReference type="Google" id="ProtNLM"/>
    </source>
</evidence>
<dbReference type="GO" id="GO:0005737">
    <property type="term" value="C:cytoplasm"/>
    <property type="evidence" value="ECO:0007669"/>
    <property type="project" value="TreeGrafter"/>
</dbReference>
<dbReference type="InterPro" id="IPR003591">
    <property type="entry name" value="Leu-rich_rpt_typical-subtyp"/>
</dbReference>
<protein>
    <recommendedName>
        <fullName evidence="5">Leucine-rich repeat-containing protein 27</fullName>
    </recommendedName>
</protein>
<dbReference type="PROSITE" id="PS51450">
    <property type="entry name" value="LRR"/>
    <property type="match status" value="2"/>
</dbReference>
<dbReference type="PANTHER" id="PTHR48051:SF35">
    <property type="entry name" value="LEUCINE-RICH REPEAT-CONTAINING PROTEIN 27"/>
    <property type="match status" value="1"/>
</dbReference>
<gene>
    <name evidence="3" type="ORF">PSYICH_LOCUS3619</name>
</gene>
<dbReference type="Gene3D" id="3.80.10.10">
    <property type="entry name" value="Ribonuclease Inhibitor"/>
    <property type="match status" value="1"/>
</dbReference>
<dbReference type="InterPro" id="IPR050216">
    <property type="entry name" value="LRR_domain-containing"/>
</dbReference>
<dbReference type="Pfam" id="PF13855">
    <property type="entry name" value="LRR_8"/>
    <property type="match status" value="1"/>
</dbReference>
<proteinExistence type="predicted"/>
<evidence type="ECO:0000256" key="2">
    <source>
        <dbReference type="ARBA" id="ARBA00022737"/>
    </source>
</evidence>
<dbReference type="OrthoDB" id="40118at2759"/>
<keyword evidence="2" id="KW-0677">Repeat</keyword>
<dbReference type="AlphaFoldDB" id="A0A9P0CN22"/>
<name>A0A9P0CN22_9CUCU</name>